<reference evidence="4 5" key="1">
    <citation type="submission" date="2018-05" db="EMBL/GenBank/DDBJ databases">
        <title>Genomic Encyclopedia of Archaeal and Bacterial Type Strains, Phase II (KMG-II): from individual species to whole genera.</title>
        <authorList>
            <person name="Goeker M."/>
        </authorList>
    </citation>
    <scope>NUCLEOTIDE SEQUENCE [LARGE SCALE GENOMIC DNA]</scope>
    <source>
        <strain evidence="4 5">DSM 23514</strain>
    </source>
</reference>
<evidence type="ECO:0000256" key="1">
    <source>
        <dbReference type="PROSITE-ProRule" id="PRU00339"/>
    </source>
</evidence>
<dbReference type="InterPro" id="IPR011990">
    <property type="entry name" value="TPR-like_helical_dom_sf"/>
</dbReference>
<comment type="caution">
    <text evidence="4">The sequence shown here is derived from an EMBL/GenBank/DDBJ whole genome shotgun (WGS) entry which is preliminary data.</text>
</comment>
<dbReference type="Pfam" id="PF06580">
    <property type="entry name" value="His_kinase"/>
    <property type="match status" value="1"/>
</dbReference>
<keyword evidence="2" id="KW-1133">Transmembrane helix</keyword>
<dbReference type="InterPro" id="IPR010559">
    <property type="entry name" value="Sig_transdc_His_kin_internal"/>
</dbReference>
<dbReference type="EMBL" id="QGGQ01000002">
    <property type="protein sequence ID" value="PWK24551.1"/>
    <property type="molecule type" value="Genomic_DNA"/>
</dbReference>
<dbReference type="InterPro" id="IPR036890">
    <property type="entry name" value="HATPase_C_sf"/>
</dbReference>
<dbReference type="SUPFAM" id="SSF55874">
    <property type="entry name" value="ATPase domain of HSP90 chaperone/DNA topoisomerase II/histidine kinase"/>
    <property type="match status" value="1"/>
</dbReference>
<gene>
    <name evidence="4" type="ORF">LX92_00915</name>
</gene>
<organism evidence="4 5">
    <name type="scientific">Maribacter polysiphoniae</name>
    <dbReference type="NCBI Taxonomy" id="429344"/>
    <lineage>
        <taxon>Bacteria</taxon>
        <taxon>Pseudomonadati</taxon>
        <taxon>Bacteroidota</taxon>
        <taxon>Flavobacteriia</taxon>
        <taxon>Flavobacteriales</taxon>
        <taxon>Flavobacteriaceae</taxon>
        <taxon>Maribacter</taxon>
    </lineage>
</organism>
<accession>A0A316E2C9</accession>
<evidence type="ECO:0000313" key="5">
    <source>
        <dbReference type="Proteomes" id="UP000245667"/>
    </source>
</evidence>
<keyword evidence="2" id="KW-0812">Transmembrane</keyword>
<evidence type="ECO:0000313" key="4">
    <source>
        <dbReference type="EMBL" id="PWK24551.1"/>
    </source>
</evidence>
<feature type="domain" description="Signal transduction histidine kinase internal region" evidence="3">
    <location>
        <begin position="397"/>
        <end position="477"/>
    </location>
</feature>
<feature type="repeat" description="TPR" evidence="1">
    <location>
        <begin position="125"/>
        <end position="158"/>
    </location>
</feature>
<feature type="repeat" description="TPR" evidence="1">
    <location>
        <begin position="205"/>
        <end position="238"/>
    </location>
</feature>
<dbReference type="Proteomes" id="UP000245667">
    <property type="component" value="Unassembled WGS sequence"/>
</dbReference>
<dbReference type="SUPFAM" id="SSF48452">
    <property type="entry name" value="TPR-like"/>
    <property type="match status" value="2"/>
</dbReference>
<feature type="repeat" description="TPR" evidence="1">
    <location>
        <begin position="165"/>
        <end position="198"/>
    </location>
</feature>
<proteinExistence type="predicted"/>
<dbReference type="SMART" id="SM00028">
    <property type="entry name" value="TPR"/>
    <property type="match status" value="6"/>
</dbReference>
<dbReference type="PROSITE" id="PS50005">
    <property type="entry name" value="TPR"/>
    <property type="match status" value="4"/>
</dbReference>
<evidence type="ECO:0000256" key="2">
    <source>
        <dbReference type="SAM" id="Phobius"/>
    </source>
</evidence>
<sequence length="599" mass="68121">MSRPTQKKYCFLLIFLVHFLGTSQINKLDSLKNELKANTSKDTIRAGLLIELASELTYSEPNKGFSLIEEALAISKKNTWIKGEALAQRQKGNLHYVLADNLNAMDAYQKALVLSRKIPDKQLEASVLSNLGNIHADLKEYDQALQNYRAYLETSRTLGNRAEEIKALSNIAIIYNDTENFEEGVSYLNKALTLAKEEGNDLFIAAITNNLALAYKNLGEHQKALFHYQEAMAMAQKIGNKYIEASALNSIGKINLLLKNYAVAETYASNALSLSKEIGAVEWEADSWEVLSKVYEQNGKMPEALNAYKKHIQLRDSVLNEEKKSELTRKEMQFQMERQQAVANEEIKRQQLAKIIYLIGAIFFVLMAMFGYYIYKRRRDALEKKKTAEFNAKVSETELKALRSQMNPHFIFNSLNSISDFISKNDIRQADDYLVKFSKLTRAILENSEKKSITLSEDLELMELYMQIETIRLQNKLHHQITIDQDIEPNNTLVPPLILQPFIENSIWHGIAPKNGDGHIDIKIEKEGDMLKYVVDDNGVGQSKKNVRGKKSNGSFGIKITKSRIDILSHIKNKKGSVNLMDKPEGVRVEITLPLELQF</sequence>
<dbReference type="PANTHER" id="PTHR34220:SF7">
    <property type="entry name" value="SENSOR HISTIDINE KINASE YPDA"/>
    <property type="match status" value="1"/>
</dbReference>
<dbReference type="Gene3D" id="3.30.565.10">
    <property type="entry name" value="Histidine kinase-like ATPase, C-terminal domain"/>
    <property type="match status" value="1"/>
</dbReference>
<dbReference type="InterPro" id="IPR019734">
    <property type="entry name" value="TPR_rpt"/>
</dbReference>
<dbReference type="OrthoDB" id="6190788at2"/>
<dbReference type="GO" id="GO:0000155">
    <property type="term" value="F:phosphorelay sensor kinase activity"/>
    <property type="evidence" value="ECO:0007669"/>
    <property type="project" value="InterPro"/>
</dbReference>
<dbReference type="InterPro" id="IPR050640">
    <property type="entry name" value="Bact_2-comp_sensor_kinase"/>
</dbReference>
<dbReference type="Gene3D" id="1.25.40.10">
    <property type="entry name" value="Tetratricopeptide repeat domain"/>
    <property type="match status" value="2"/>
</dbReference>
<name>A0A316E2C9_9FLAO</name>
<dbReference type="GO" id="GO:0016020">
    <property type="term" value="C:membrane"/>
    <property type="evidence" value="ECO:0007669"/>
    <property type="project" value="InterPro"/>
</dbReference>
<dbReference type="Pfam" id="PF13424">
    <property type="entry name" value="TPR_12"/>
    <property type="match status" value="3"/>
</dbReference>
<feature type="transmembrane region" description="Helical" evidence="2">
    <location>
        <begin position="355"/>
        <end position="375"/>
    </location>
</feature>
<protein>
    <submittedName>
        <fullName evidence="4">Tetratricopeptide repeat protein</fullName>
    </submittedName>
</protein>
<evidence type="ECO:0000259" key="3">
    <source>
        <dbReference type="Pfam" id="PF06580"/>
    </source>
</evidence>
<keyword evidence="1" id="KW-0802">TPR repeat</keyword>
<dbReference type="PANTHER" id="PTHR34220">
    <property type="entry name" value="SENSOR HISTIDINE KINASE YPDA"/>
    <property type="match status" value="1"/>
</dbReference>
<dbReference type="AlphaFoldDB" id="A0A316E2C9"/>
<keyword evidence="2" id="KW-0472">Membrane</keyword>
<feature type="repeat" description="TPR" evidence="1">
    <location>
        <begin position="285"/>
        <end position="318"/>
    </location>
</feature>